<keyword evidence="1" id="KW-1133">Transmembrane helix</keyword>
<comment type="caution">
    <text evidence="2">The sequence shown here is derived from an EMBL/GenBank/DDBJ whole genome shotgun (WGS) entry which is preliminary data.</text>
</comment>
<dbReference type="Proteomes" id="UP001501303">
    <property type="component" value="Unassembled WGS sequence"/>
</dbReference>
<evidence type="ECO:0000256" key="1">
    <source>
        <dbReference type="SAM" id="Phobius"/>
    </source>
</evidence>
<dbReference type="EMBL" id="BAAAMJ010000044">
    <property type="protein sequence ID" value="GAA1926045.1"/>
    <property type="molecule type" value="Genomic_DNA"/>
</dbReference>
<dbReference type="RefSeq" id="WP_344263950.1">
    <property type="nucleotide sequence ID" value="NZ_BAAAMJ010000044.1"/>
</dbReference>
<reference evidence="2 3" key="1">
    <citation type="journal article" date="2019" name="Int. J. Syst. Evol. Microbiol.">
        <title>The Global Catalogue of Microorganisms (GCM) 10K type strain sequencing project: providing services to taxonomists for standard genome sequencing and annotation.</title>
        <authorList>
            <consortium name="The Broad Institute Genomics Platform"/>
            <consortium name="The Broad Institute Genome Sequencing Center for Infectious Disease"/>
            <person name="Wu L."/>
            <person name="Ma J."/>
        </authorList>
    </citation>
    <scope>NUCLEOTIDE SEQUENCE [LARGE SCALE GENOMIC DNA]</scope>
    <source>
        <strain evidence="2 3">JCM 13581</strain>
    </source>
</reference>
<organism evidence="2 3">
    <name type="scientific">Streptomyces sodiiphilus</name>
    <dbReference type="NCBI Taxonomy" id="226217"/>
    <lineage>
        <taxon>Bacteria</taxon>
        <taxon>Bacillati</taxon>
        <taxon>Actinomycetota</taxon>
        <taxon>Actinomycetes</taxon>
        <taxon>Kitasatosporales</taxon>
        <taxon>Streptomycetaceae</taxon>
        <taxon>Streptomyces</taxon>
    </lineage>
</organism>
<proteinExistence type="predicted"/>
<evidence type="ECO:0000313" key="3">
    <source>
        <dbReference type="Proteomes" id="UP001501303"/>
    </source>
</evidence>
<name>A0ABN2PNM6_9ACTN</name>
<keyword evidence="1" id="KW-0472">Membrane</keyword>
<feature type="transmembrane region" description="Helical" evidence="1">
    <location>
        <begin position="81"/>
        <end position="100"/>
    </location>
</feature>
<gene>
    <name evidence="2" type="ORF">GCM10009716_37770</name>
</gene>
<evidence type="ECO:0000313" key="2">
    <source>
        <dbReference type="EMBL" id="GAA1926045.1"/>
    </source>
</evidence>
<sequence length="103" mass="10633">MLTTSTVSGSTESGSTHRVRIGRGFGDVRYIECDTCGHRQMAQFAARSKADEHLASHGVTQGQGVAGEETGTVQELSPAPWVLGLLAMMVVLAMAVAGTGQGG</sequence>
<keyword evidence="1" id="KW-0812">Transmembrane</keyword>
<keyword evidence="3" id="KW-1185">Reference proteome</keyword>
<accession>A0ABN2PNM6</accession>
<protein>
    <submittedName>
        <fullName evidence="2">Uncharacterized protein</fullName>
    </submittedName>
</protein>